<dbReference type="Proteomes" id="UP000054771">
    <property type="component" value="Unassembled WGS sequence"/>
</dbReference>
<evidence type="ECO:0000313" key="1">
    <source>
        <dbReference type="EMBL" id="CEL03338.1"/>
    </source>
</evidence>
<evidence type="ECO:0000313" key="2">
    <source>
        <dbReference type="Proteomes" id="UP000054771"/>
    </source>
</evidence>
<sequence>MRRSIIGKREDPFLHCTICGSQVLLREPEVISEREDWMALCRHRGKATARSRRPTIVPSAEVEETDFKNHVFGWMHFYRAILDEPATGRVYLSGIDHGTMIDYYPGPVPTDPDRARLRGFVRNENRWNVDFHMVNLFEPDRHREAGRRIGFPAHPHCWLLVDRVIGFAKVLPNLRAYTEAVMAFWPANKRDWRPPTQHLPGTDSCFEQGAFGRREGVTPHFNSEDEAENYFYRLDTKSMRDEELWHALGSPYRTPAIQELMKVATRPRARTEKVVSRLPVELALMTVDLIYRGRPLCQERINDTQNILEAFQWTLPDSYWKKRCEPELVYEVGDLEASGKPVDWAVFCLGLEELIVDPHWFCVSGLRFRQRILRVLKGIKERFEEIVAKNESDLG</sequence>
<dbReference type="STRING" id="454130.A0A0U5C5D4"/>
<keyword evidence="2" id="KW-1185">Reference proteome</keyword>
<dbReference type="AlphaFoldDB" id="A0A0U5C5D4"/>
<name>A0A0U5C5D4_ASPCI</name>
<dbReference type="OrthoDB" id="4524525at2759"/>
<organism evidence="1 2">
    <name type="scientific">Aspergillus calidoustus</name>
    <dbReference type="NCBI Taxonomy" id="454130"/>
    <lineage>
        <taxon>Eukaryota</taxon>
        <taxon>Fungi</taxon>
        <taxon>Dikarya</taxon>
        <taxon>Ascomycota</taxon>
        <taxon>Pezizomycotina</taxon>
        <taxon>Eurotiomycetes</taxon>
        <taxon>Eurotiomycetidae</taxon>
        <taxon>Eurotiales</taxon>
        <taxon>Aspergillaceae</taxon>
        <taxon>Aspergillus</taxon>
        <taxon>Aspergillus subgen. Nidulantes</taxon>
    </lineage>
</organism>
<accession>A0A0U5C5D4</accession>
<protein>
    <submittedName>
        <fullName evidence="1">Uncharacterized protein</fullName>
    </submittedName>
</protein>
<reference evidence="2" key="1">
    <citation type="journal article" date="2016" name="Genome Announc.">
        <title>Draft genome sequences of fungus Aspergillus calidoustus.</title>
        <authorList>
            <person name="Horn F."/>
            <person name="Linde J."/>
            <person name="Mattern D.J."/>
            <person name="Walther G."/>
            <person name="Guthke R."/>
            <person name="Scherlach K."/>
            <person name="Martin K."/>
            <person name="Brakhage A.A."/>
            <person name="Petzke L."/>
            <person name="Valiante V."/>
        </authorList>
    </citation>
    <scope>NUCLEOTIDE SEQUENCE [LARGE SCALE GENOMIC DNA]</scope>
    <source>
        <strain evidence="2">SF006504</strain>
    </source>
</reference>
<dbReference type="EMBL" id="CDMC01000003">
    <property type="protein sequence ID" value="CEL03338.1"/>
    <property type="molecule type" value="Genomic_DNA"/>
</dbReference>
<proteinExistence type="predicted"/>
<dbReference type="OMA" id="WYCNSGL"/>
<gene>
    <name evidence="1" type="ORF">ASPCAL04494</name>
</gene>